<evidence type="ECO:0000313" key="2">
    <source>
        <dbReference type="EMBL" id="KAB8069699.1"/>
    </source>
</evidence>
<evidence type="ECO:0000256" key="1">
    <source>
        <dbReference type="SAM" id="MobiDB-lite"/>
    </source>
</evidence>
<proteinExistence type="predicted"/>
<dbReference type="Proteomes" id="UP000326565">
    <property type="component" value="Unassembled WGS sequence"/>
</dbReference>
<feature type="region of interest" description="Disordered" evidence="1">
    <location>
        <begin position="148"/>
        <end position="176"/>
    </location>
</feature>
<reference evidence="2 3" key="1">
    <citation type="submission" date="2019-04" db="EMBL/GenBank/DDBJ databases">
        <title>Friends and foes A comparative genomics study of 23 Aspergillus species from section Flavi.</title>
        <authorList>
            <consortium name="DOE Joint Genome Institute"/>
            <person name="Kjaerbolling I."/>
            <person name="Vesth T."/>
            <person name="Frisvad J.C."/>
            <person name="Nybo J.L."/>
            <person name="Theobald S."/>
            <person name="Kildgaard S."/>
            <person name="Isbrandt T."/>
            <person name="Kuo A."/>
            <person name="Sato A."/>
            <person name="Lyhne E.K."/>
            <person name="Kogle M.E."/>
            <person name="Wiebenga A."/>
            <person name="Kun R.S."/>
            <person name="Lubbers R.J."/>
            <person name="Makela M.R."/>
            <person name="Barry K."/>
            <person name="Chovatia M."/>
            <person name="Clum A."/>
            <person name="Daum C."/>
            <person name="Haridas S."/>
            <person name="He G."/>
            <person name="LaButti K."/>
            <person name="Lipzen A."/>
            <person name="Mondo S."/>
            <person name="Riley R."/>
            <person name="Salamov A."/>
            <person name="Simmons B.A."/>
            <person name="Magnuson J.K."/>
            <person name="Henrissat B."/>
            <person name="Mortensen U.H."/>
            <person name="Larsen T.O."/>
            <person name="Devries R.P."/>
            <person name="Grigoriev I.V."/>
            <person name="Machida M."/>
            <person name="Baker S.E."/>
            <person name="Andersen M.R."/>
        </authorList>
    </citation>
    <scope>NUCLEOTIDE SEQUENCE [LARGE SCALE GENOMIC DNA]</scope>
    <source>
        <strain evidence="2 3">CBS 151.66</strain>
    </source>
</reference>
<sequence>MSLGVDMGQALFLQPPVAAGFEDEDHVAPLNQRVRMPHCRGAKEIYNIWSQSSATNLAVFYFFKTRKYCKFDVNDSQLRSRLGAFVYSIANDYYFTAIEDRALIPINPSRAVDNVGAGHVILVSTEREHKDPPLVHLWEYVCSFDPKTGKRQAEDKGIRPEKMRNCNDDGGIEKTS</sequence>
<dbReference type="EMBL" id="ML732330">
    <property type="protein sequence ID" value="KAB8069699.1"/>
    <property type="molecule type" value="Genomic_DNA"/>
</dbReference>
<accession>A0A5N5WN46</accession>
<name>A0A5N5WN46_9EURO</name>
<gene>
    <name evidence="2" type="ORF">BDV29DRAFT_161176</name>
</gene>
<keyword evidence="3" id="KW-1185">Reference proteome</keyword>
<evidence type="ECO:0000313" key="3">
    <source>
        <dbReference type="Proteomes" id="UP000326565"/>
    </source>
</evidence>
<organism evidence="2 3">
    <name type="scientific">Aspergillus leporis</name>
    <dbReference type="NCBI Taxonomy" id="41062"/>
    <lineage>
        <taxon>Eukaryota</taxon>
        <taxon>Fungi</taxon>
        <taxon>Dikarya</taxon>
        <taxon>Ascomycota</taxon>
        <taxon>Pezizomycotina</taxon>
        <taxon>Eurotiomycetes</taxon>
        <taxon>Eurotiomycetidae</taxon>
        <taxon>Eurotiales</taxon>
        <taxon>Aspergillaceae</taxon>
        <taxon>Aspergillus</taxon>
        <taxon>Aspergillus subgen. Circumdati</taxon>
    </lineage>
</organism>
<dbReference type="AlphaFoldDB" id="A0A5N5WN46"/>
<protein>
    <submittedName>
        <fullName evidence="2">Uncharacterized protein</fullName>
    </submittedName>
</protein>